<dbReference type="InterPro" id="IPR005471">
    <property type="entry name" value="Tscrpt_reg_IclR_N"/>
</dbReference>
<evidence type="ECO:0000313" key="6">
    <source>
        <dbReference type="EMBL" id="MFC6280113.1"/>
    </source>
</evidence>
<reference evidence="7" key="1">
    <citation type="journal article" date="2019" name="Int. J. Syst. Evol. Microbiol.">
        <title>The Global Catalogue of Microorganisms (GCM) 10K type strain sequencing project: providing services to taxonomists for standard genome sequencing and annotation.</title>
        <authorList>
            <consortium name="The Broad Institute Genomics Platform"/>
            <consortium name="The Broad Institute Genome Sequencing Center for Infectious Disease"/>
            <person name="Wu L."/>
            <person name="Ma J."/>
        </authorList>
    </citation>
    <scope>NUCLEOTIDE SEQUENCE [LARGE SCALE GENOMIC DNA]</scope>
    <source>
        <strain evidence="7">CCUG 39402</strain>
    </source>
</reference>
<evidence type="ECO:0000313" key="7">
    <source>
        <dbReference type="Proteomes" id="UP001596270"/>
    </source>
</evidence>
<dbReference type="RefSeq" id="WP_371434440.1">
    <property type="nucleotide sequence ID" value="NZ_JBHSRS010000005.1"/>
</dbReference>
<keyword evidence="2" id="KW-0238">DNA-binding</keyword>
<dbReference type="PANTHER" id="PTHR30136:SF33">
    <property type="entry name" value="TRANSCRIPTIONAL REGULATORY PROTEIN"/>
    <property type="match status" value="1"/>
</dbReference>
<dbReference type="InterPro" id="IPR036390">
    <property type="entry name" value="WH_DNA-bd_sf"/>
</dbReference>
<dbReference type="InterPro" id="IPR050707">
    <property type="entry name" value="HTH_MetabolicPath_Reg"/>
</dbReference>
<feature type="domain" description="IclR-ED" evidence="5">
    <location>
        <begin position="83"/>
        <end position="264"/>
    </location>
</feature>
<proteinExistence type="predicted"/>
<feature type="domain" description="HTH iclR-type" evidence="4">
    <location>
        <begin position="20"/>
        <end position="82"/>
    </location>
</feature>
<protein>
    <submittedName>
        <fullName evidence="6">IclR family transcriptional regulator</fullName>
    </submittedName>
</protein>
<evidence type="ECO:0000259" key="4">
    <source>
        <dbReference type="PROSITE" id="PS51077"/>
    </source>
</evidence>
<gene>
    <name evidence="6" type="ORF">ACFQND_02580</name>
</gene>
<keyword evidence="3" id="KW-0804">Transcription</keyword>
<comment type="caution">
    <text evidence="6">The sequence shown here is derived from an EMBL/GenBank/DDBJ whole genome shotgun (WGS) entry which is preliminary data.</text>
</comment>
<evidence type="ECO:0000259" key="5">
    <source>
        <dbReference type="PROSITE" id="PS51078"/>
    </source>
</evidence>
<dbReference type="SUPFAM" id="SSF55781">
    <property type="entry name" value="GAF domain-like"/>
    <property type="match status" value="1"/>
</dbReference>
<organism evidence="6 7">
    <name type="scientific">Polaromonas aquatica</name>
    <dbReference type="NCBI Taxonomy" id="332657"/>
    <lineage>
        <taxon>Bacteria</taxon>
        <taxon>Pseudomonadati</taxon>
        <taxon>Pseudomonadota</taxon>
        <taxon>Betaproteobacteria</taxon>
        <taxon>Burkholderiales</taxon>
        <taxon>Comamonadaceae</taxon>
        <taxon>Polaromonas</taxon>
    </lineage>
</organism>
<dbReference type="Gene3D" id="1.10.10.10">
    <property type="entry name" value="Winged helix-like DNA-binding domain superfamily/Winged helix DNA-binding domain"/>
    <property type="match status" value="1"/>
</dbReference>
<evidence type="ECO:0000256" key="2">
    <source>
        <dbReference type="ARBA" id="ARBA00023125"/>
    </source>
</evidence>
<sequence>MRASSPEIDTENTAANTDVVRVLSRGLVLLKAFCPRNAPLTNSELSEATGLPKPTVSRLTATLMRLGYLDYLPGKTQYRLGNAALSLGFGTLSTLDVRLRARERMQRFADEEDLLVVLSVRDGMVMVCQVVCRGRGALTVRLEVGSRVALPFAAMGRAWAASLDPSVRATVLSEISQHFPEQDFQLEMEEAAAQIRKSGFCMTVSELEPDLMGAATVINLARAQGPYVLGCAGPAFRYPRERCEAELGPKMMALRRQLEEDALGPVPTPHIVEPA</sequence>
<dbReference type="PANTHER" id="PTHR30136">
    <property type="entry name" value="HELIX-TURN-HELIX TRANSCRIPTIONAL REGULATOR, ICLR FAMILY"/>
    <property type="match status" value="1"/>
</dbReference>
<dbReference type="InterPro" id="IPR014757">
    <property type="entry name" value="Tscrpt_reg_IclR_C"/>
</dbReference>
<dbReference type="InterPro" id="IPR029016">
    <property type="entry name" value="GAF-like_dom_sf"/>
</dbReference>
<name>A0ABW1TS10_9BURK</name>
<dbReference type="Pfam" id="PF09339">
    <property type="entry name" value="HTH_IclR"/>
    <property type="match status" value="1"/>
</dbReference>
<dbReference type="Gene3D" id="3.30.450.40">
    <property type="match status" value="1"/>
</dbReference>
<dbReference type="PROSITE" id="PS51078">
    <property type="entry name" value="ICLR_ED"/>
    <property type="match status" value="1"/>
</dbReference>
<evidence type="ECO:0000256" key="1">
    <source>
        <dbReference type="ARBA" id="ARBA00023015"/>
    </source>
</evidence>
<dbReference type="Pfam" id="PF01614">
    <property type="entry name" value="IclR_C"/>
    <property type="match status" value="1"/>
</dbReference>
<dbReference type="Proteomes" id="UP001596270">
    <property type="component" value="Unassembled WGS sequence"/>
</dbReference>
<keyword evidence="1" id="KW-0805">Transcription regulation</keyword>
<dbReference type="SUPFAM" id="SSF46785">
    <property type="entry name" value="Winged helix' DNA-binding domain"/>
    <property type="match status" value="1"/>
</dbReference>
<accession>A0ABW1TS10</accession>
<keyword evidence="7" id="KW-1185">Reference proteome</keyword>
<evidence type="ECO:0000256" key="3">
    <source>
        <dbReference type="ARBA" id="ARBA00023163"/>
    </source>
</evidence>
<dbReference type="EMBL" id="JBHSRS010000005">
    <property type="protein sequence ID" value="MFC6280113.1"/>
    <property type="molecule type" value="Genomic_DNA"/>
</dbReference>
<dbReference type="SMART" id="SM00346">
    <property type="entry name" value="HTH_ICLR"/>
    <property type="match status" value="1"/>
</dbReference>
<dbReference type="PROSITE" id="PS51077">
    <property type="entry name" value="HTH_ICLR"/>
    <property type="match status" value="1"/>
</dbReference>
<dbReference type="InterPro" id="IPR036388">
    <property type="entry name" value="WH-like_DNA-bd_sf"/>
</dbReference>